<evidence type="ECO:0000256" key="1">
    <source>
        <dbReference type="SAM" id="MobiDB-lite"/>
    </source>
</evidence>
<evidence type="ECO:0000313" key="2">
    <source>
        <dbReference type="EMBL" id="MCV2869869.1"/>
    </source>
</evidence>
<feature type="compositionally biased region" description="Low complexity" evidence="1">
    <location>
        <begin position="302"/>
        <end position="314"/>
    </location>
</feature>
<evidence type="ECO:0000313" key="3">
    <source>
        <dbReference type="Proteomes" id="UP001652542"/>
    </source>
</evidence>
<keyword evidence="3" id="KW-1185">Reference proteome</keyword>
<protein>
    <submittedName>
        <fullName evidence="2">Uncharacterized protein</fullName>
    </submittedName>
</protein>
<name>A0ABT2ZFI8_9RHOB</name>
<organism evidence="2 3">
    <name type="scientific">Albidovulum marisflavi</name>
    <dbReference type="NCBI Taxonomy" id="2984159"/>
    <lineage>
        <taxon>Bacteria</taxon>
        <taxon>Pseudomonadati</taxon>
        <taxon>Pseudomonadota</taxon>
        <taxon>Alphaproteobacteria</taxon>
        <taxon>Rhodobacterales</taxon>
        <taxon>Paracoccaceae</taxon>
        <taxon>Albidovulum</taxon>
    </lineage>
</organism>
<feature type="region of interest" description="Disordered" evidence="1">
    <location>
        <begin position="213"/>
        <end position="232"/>
    </location>
</feature>
<accession>A0ABT2ZFI8</accession>
<feature type="compositionally biased region" description="Acidic residues" evidence="1">
    <location>
        <begin position="114"/>
        <end position="130"/>
    </location>
</feature>
<reference evidence="2 3" key="1">
    <citation type="submission" date="2022-10" db="EMBL/GenBank/DDBJ databases">
        <title>Defluviimonas sp. nov., isolated from ocean surface water.</title>
        <authorList>
            <person name="He W."/>
            <person name="Wang L."/>
            <person name="Zhang D.-F."/>
        </authorList>
    </citation>
    <scope>NUCLEOTIDE SEQUENCE [LARGE SCALE GENOMIC DNA]</scope>
    <source>
        <strain evidence="2 3">WL0002</strain>
    </source>
</reference>
<gene>
    <name evidence="2" type="ORF">OEW28_14640</name>
</gene>
<feature type="compositionally biased region" description="Pro residues" evidence="1">
    <location>
        <begin position="217"/>
        <end position="228"/>
    </location>
</feature>
<dbReference type="Proteomes" id="UP001652542">
    <property type="component" value="Unassembled WGS sequence"/>
</dbReference>
<feature type="region of interest" description="Disordered" evidence="1">
    <location>
        <begin position="294"/>
        <end position="316"/>
    </location>
</feature>
<dbReference type="RefSeq" id="WP_263735544.1">
    <property type="nucleotide sequence ID" value="NZ_JAOWKY010000004.1"/>
</dbReference>
<dbReference type="EMBL" id="JAOWKY010000004">
    <property type="protein sequence ID" value="MCV2869869.1"/>
    <property type="molecule type" value="Genomic_DNA"/>
</dbReference>
<sequence length="451" mass="47881">MGEHRVEGPEIKKLLKIARRQPLNFAFNPAKSDEDGYFALHRKKPAPILAKEVRSEGEGNKFSFGTATLEGKLLKLQVERELPQLAKKMKRFLKANKVLLNVQILDSDGNVLDADIEDDLPDDPDFDGEEDGARSDATAANSIEPEADAASPYGAQDLVQRLARAKAKLAELPDAARKKLESAIGQVVTLIKAADMEAAERGVAAIEAALAKLSGPSAPPPPPPPPGPDGQMQKLVQVLRTLKERADQIDDAGIRQSLLQEIAAAAALIKAGDVNSTATKLAQIRDAISGVAGSASKEAEPADGPAAEPGEVGAAGNGWQQARDAWLDANLSLDSQLNALRAAILAEQEHPEFADALKTVAEVGLNALTGDHRVKLMGAIQMLGRGDAVSMKKHGGKALAAISALRTFLDGNERVDACEGNPWDVDVAIRDTLYPPLDQMMGILQKSQATT</sequence>
<feature type="region of interest" description="Disordered" evidence="1">
    <location>
        <begin position="113"/>
        <end position="152"/>
    </location>
</feature>
<proteinExistence type="predicted"/>
<comment type="caution">
    <text evidence="2">The sequence shown here is derived from an EMBL/GenBank/DDBJ whole genome shotgun (WGS) entry which is preliminary data.</text>
</comment>